<dbReference type="PANTHER" id="PTHR43744:SF12">
    <property type="entry name" value="ABC TRANSPORTER PERMEASE PROTEIN MG189-RELATED"/>
    <property type="match status" value="1"/>
</dbReference>
<evidence type="ECO:0000256" key="4">
    <source>
        <dbReference type="ARBA" id="ARBA00022692"/>
    </source>
</evidence>
<evidence type="ECO:0000256" key="7">
    <source>
        <dbReference type="RuleBase" id="RU363032"/>
    </source>
</evidence>
<name>A0A6P2C2H9_9ACTN</name>
<dbReference type="CDD" id="cd06261">
    <property type="entry name" value="TM_PBP2"/>
    <property type="match status" value="1"/>
</dbReference>
<dbReference type="Proteomes" id="UP000460272">
    <property type="component" value="Unassembled WGS sequence"/>
</dbReference>
<sequence>MTAIKSPAGGTDIQPRDPAPEASLPSRARRLARRSPIPFGIAVVVAVVMIAPFVTLIISALTPADQMGINRWLPSFLRLSNFADAVRYIPFWQLAKNSLVLSSVFGILTTFSSALTGYGFARLHGPAKNALFALLIGTMMVPPIVTLIPTYLLFSDYHLVGTYWPWVLWGAAGTPYAIFLYRQYFSAFPKELEEAAVIDGAGQLRIFFQVFLPLSRPLLITAFVLAFNAVWGDFIGPNLFLNQSNTTLAVGVATGYENSQGYPLYNLLAGGALIYVVPVLLLFLFAQRSYVRGFATSGLK</sequence>
<comment type="caution">
    <text evidence="10">The sequence shown here is derived from an EMBL/GenBank/DDBJ whole genome shotgun (WGS) entry which is preliminary data.</text>
</comment>
<evidence type="ECO:0000256" key="5">
    <source>
        <dbReference type="ARBA" id="ARBA00022989"/>
    </source>
</evidence>
<gene>
    <name evidence="10" type="ORF">EAS64_12520</name>
</gene>
<dbReference type="OrthoDB" id="2063054at2"/>
<keyword evidence="2 7" id="KW-0813">Transport</keyword>
<feature type="transmembrane region" description="Helical" evidence="7">
    <location>
        <begin position="264"/>
        <end position="286"/>
    </location>
</feature>
<evidence type="ECO:0000256" key="3">
    <source>
        <dbReference type="ARBA" id="ARBA00022475"/>
    </source>
</evidence>
<evidence type="ECO:0000256" key="1">
    <source>
        <dbReference type="ARBA" id="ARBA00004651"/>
    </source>
</evidence>
<dbReference type="GO" id="GO:0005886">
    <property type="term" value="C:plasma membrane"/>
    <property type="evidence" value="ECO:0007669"/>
    <property type="project" value="UniProtKB-SubCell"/>
</dbReference>
<feature type="transmembrane region" description="Helical" evidence="7">
    <location>
        <begin position="132"/>
        <end position="154"/>
    </location>
</feature>
<reference evidence="10 11" key="1">
    <citation type="submission" date="2018-11" db="EMBL/GenBank/DDBJ databases">
        <title>Trebonia kvetii gen.nov., sp.nov., a novel acidophilic actinobacterium, and proposal of the new actinobacterial family Treboniaceae fam. nov.</title>
        <authorList>
            <person name="Rapoport D."/>
            <person name="Sagova-Mareckova M."/>
            <person name="Sedlacek I."/>
            <person name="Provaznik J."/>
            <person name="Kralova S."/>
            <person name="Pavlinic D."/>
            <person name="Benes V."/>
            <person name="Kopecky J."/>
        </authorList>
    </citation>
    <scope>NUCLEOTIDE SEQUENCE [LARGE SCALE GENOMIC DNA]</scope>
    <source>
        <strain evidence="10 11">15Tr583</strain>
    </source>
</reference>
<dbReference type="InterPro" id="IPR035906">
    <property type="entry name" value="MetI-like_sf"/>
</dbReference>
<dbReference type="InterPro" id="IPR000515">
    <property type="entry name" value="MetI-like"/>
</dbReference>
<protein>
    <submittedName>
        <fullName evidence="10">Carbohydrate ABC transporter permease</fullName>
    </submittedName>
</protein>
<accession>A0A6P2C2H9</accession>
<dbReference type="PROSITE" id="PS50928">
    <property type="entry name" value="ABC_TM1"/>
    <property type="match status" value="1"/>
</dbReference>
<proteinExistence type="inferred from homology"/>
<evidence type="ECO:0000256" key="8">
    <source>
        <dbReference type="SAM" id="MobiDB-lite"/>
    </source>
</evidence>
<evidence type="ECO:0000256" key="2">
    <source>
        <dbReference type="ARBA" id="ARBA00022448"/>
    </source>
</evidence>
<comment type="subcellular location">
    <subcellularLocation>
        <location evidence="1 7">Cell membrane</location>
        <topology evidence="1 7">Multi-pass membrane protein</topology>
    </subcellularLocation>
</comment>
<evidence type="ECO:0000313" key="11">
    <source>
        <dbReference type="Proteomes" id="UP000460272"/>
    </source>
</evidence>
<feature type="transmembrane region" description="Helical" evidence="7">
    <location>
        <begin position="99"/>
        <end position="120"/>
    </location>
</feature>
<dbReference type="PANTHER" id="PTHR43744">
    <property type="entry name" value="ABC TRANSPORTER PERMEASE PROTEIN MG189-RELATED-RELATED"/>
    <property type="match status" value="1"/>
</dbReference>
<dbReference type="RefSeq" id="WP_145853083.1">
    <property type="nucleotide sequence ID" value="NZ_RPFW01000002.1"/>
</dbReference>
<evidence type="ECO:0000256" key="6">
    <source>
        <dbReference type="ARBA" id="ARBA00023136"/>
    </source>
</evidence>
<keyword evidence="3" id="KW-1003">Cell membrane</keyword>
<dbReference type="GO" id="GO:0055085">
    <property type="term" value="P:transmembrane transport"/>
    <property type="evidence" value="ECO:0007669"/>
    <property type="project" value="InterPro"/>
</dbReference>
<organism evidence="10 11">
    <name type="scientific">Trebonia kvetii</name>
    <dbReference type="NCBI Taxonomy" id="2480626"/>
    <lineage>
        <taxon>Bacteria</taxon>
        <taxon>Bacillati</taxon>
        <taxon>Actinomycetota</taxon>
        <taxon>Actinomycetes</taxon>
        <taxon>Streptosporangiales</taxon>
        <taxon>Treboniaceae</taxon>
        <taxon>Trebonia</taxon>
    </lineage>
</organism>
<dbReference type="AlphaFoldDB" id="A0A6P2C2H9"/>
<evidence type="ECO:0000313" key="10">
    <source>
        <dbReference type="EMBL" id="TVZ05380.1"/>
    </source>
</evidence>
<feature type="transmembrane region" description="Helical" evidence="7">
    <location>
        <begin position="166"/>
        <end position="185"/>
    </location>
</feature>
<feature type="domain" description="ABC transmembrane type-1" evidence="9">
    <location>
        <begin position="95"/>
        <end position="286"/>
    </location>
</feature>
<keyword evidence="6 7" id="KW-0472">Membrane</keyword>
<keyword evidence="4 7" id="KW-0812">Transmembrane</keyword>
<comment type="similarity">
    <text evidence="7">Belongs to the binding-protein-dependent transport system permease family.</text>
</comment>
<feature type="region of interest" description="Disordered" evidence="8">
    <location>
        <begin position="1"/>
        <end position="25"/>
    </location>
</feature>
<evidence type="ECO:0000259" key="9">
    <source>
        <dbReference type="PROSITE" id="PS50928"/>
    </source>
</evidence>
<feature type="transmembrane region" description="Helical" evidence="7">
    <location>
        <begin position="37"/>
        <end position="61"/>
    </location>
</feature>
<dbReference type="SUPFAM" id="SSF161098">
    <property type="entry name" value="MetI-like"/>
    <property type="match status" value="1"/>
</dbReference>
<keyword evidence="5 7" id="KW-1133">Transmembrane helix</keyword>
<dbReference type="Gene3D" id="1.10.3720.10">
    <property type="entry name" value="MetI-like"/>
    <property type="match status" value="1"/>
</dbReference>
<dbReference type="Pfam" id="PF00528">
    <property type="entry name" value="BPD_transp_1"/>
    <property type="match status" value="1"/>
</dbReference>
<feature type="transmembrane region" description="Helical" evidence="7">
    <location>
        <begin position="206"/>
        <end position="231"/>
    </location>
</feature>
<dbReference type="EMBL" id="RPFW01000002">
    <property type="protein sequence ID" value="TVZ05380.1"/>
    <property type="molecule type" value="Genomic_DNA"/>
</dbReference>
<keyword evidence="11" id="KW-1185">Reference proteome</keyword>